<name>X1SE11_9ZZZZ</name>
<protein>
    <submittedName>
        <fullName evidence="1">Uncharacterized protein</fullName>
    </submittedName>
</protein>
<comment type="caution">
    <text evidence="1">The sequence shown here is derived from an EMBL/GenBank/DDBJ whole genome shotgun (WGS) entry which is preliminary data.</text>
</comment>
<accession>X1SE11</accession>
<organism evidence="1">
    <name type="scientific">marine sediment metagenome</name>
    <dbReference type="NCBI Taxonomy" id="412755"/>
    <lineage>
        <taxon>unclassified sequences</taxon>
        <taxon>metagenomes</taxon>
        <taxon>ecological metagenomes</taxon>
    </lineage>
</organism>
<dbReference type="AlphaFoldDB" id="X1SE11"/>
<proteinExistence type="predicted"/>
<feature type="non-terminal residue" evidence="1">
    <location>
        <position position="1"/>
    </location>
</feature>
<dbReference type="EMBL" id="BARW01011470">
    <property type="protein sequence ID" value="GAI73655.1"/>
    <property type="molecule type" value="Genomic_DNA"/>
</dbReference>
<sequence>WDLERMARTTKPTKAELMTFLRKRIITMDVFIEEMKGQGYPERYIEWYKQTV</sequence>
<gene>
    <name evidence="1" type="ORF">S12H4_22110</name>
</gene>
<reference evidence="1" key="1">
    <citation type="journal article" date="2014" name="Front. Microbiol.">
        <title>High frequency of phylogenetically diverse reductive dehalogenase-homologous genes in deep subseafloor sedimentary metagenomes.</title>
        <authorList>
            <person name="Kawai M."/>
            <person name="Futagami T."/>
            <person name="Toyoda A."/>
            <person name="Takaki Y."/>
            <person name="Nishi S."/>
            <person name="Hori S."/>
            <person name="Arai W."/>
            <person name="Tsubouchi T."/>
            <person name="Morono Y."/>
            <person name="Uchiyama I."/>
            <person name="Ito T."/>
            <person name="Fujiyama A."/>
            <person name="Inagaki F."/>
            <person name="Takami H."/>
        </authorList>
    </citation>
    <scope>NUCLEOTIDE SEQUENCE</scope>
    <source>
        <strain evidence="1">Expedition CK06-06</strain>
    </source>
</reference>
<evidence type="ECO:0000313" key="1">
    <source>
        <dbReference type="EMBL" id="GAI73655.1"/>
    </source>
</evidence>